<dbReference type="RefSeq" id="WP_107883942.1">
    <property type="nucleotide sequence ID" value="NZ_PYSG01000002.1"/>
</dbReference>
<dbReference type="EMBL" id="UGYV01000001">
    <property type="protein sequence ID" value="SUI91574.1"/>
    <property type="molecule type" value="Genomic_DNA"/>
</dbReference>
<evidence type="ECO:0000313" key="3">
    <source>
        <dbReference type="Proteomes" id="UP000240506"/>
    </source>
</evidence>
<dbReference type="Proteomes" id="UP000240506">
    <property type="component" value="Unassembled WGS sequence"/>
</dbReference>
<name>A0A380B1S4_9GAMM</name>
<proteinExistence type="predicted"/>
<gene>
    <name evidence="1" type="ORF">C9I43_14475</name>
    <name evidence="2" type="ORF">NCTC10736_03389</name>
</gene>
<evidence type="ECO:0008006" key="5">
    <source>
        <dbReference type="Google" id="ProtNLM"/>
    </source>
</evidence>
<organism evidence="2 4">
    <name type="scientific">Shewanella morhuae</name>
    <dbReference type="NCBI Taxonomy" id="365591"/>
    <lineage>
        <taxon>Bacteria</taxon>
        <taxon>Pseudomonadati</taxon>
        <taxon>Pseudomonadota</taxon>
        <taxon>Gammaproteobacteria</taxon>
        <taxon>Alteromonadales</taxon>
        <taxon>Shewanellaceae</taxon>
        <taxon>Shewanella</taxon>
    </lineage>
</organism>
<dbReference type="EMBL" id="PYSG01000002">
    <property type="protein sequence ID" value="PTA51611.1"/>
    <property type="molecule type" value="Genomic_DNA"/>
</dbReference>
<reference evidence="2 4" key="3">
    <citation type="submission" date="2018-06" db="EMBL/GenBank/DDBJ databases">
        <authorList>
            <consortium name="Pathogen Informatics"/>
            <person name="Doyle S."/>
        </authorList>
    </citation>
    <scope>NUCLEOTIDE SEQUENCE [LARGE SCALE GENOMIC DNA]</scope>
    <source>
        <strain evidence="2 4">NCTC10736</strain>
    </source>
</reference>
<accession>A0A380B1S4</accession>
<sequence>MSQHLSKLCIQAEKKLAQLGQKRQDSHLSVQLNQQQHQALSQMISAYRGTKEGTNVLLWKNACGMVQVLEPMQVKLAQKSEFLQQEQLRIDRLWQKQLGRQQGLRWFEKQTHLQNEARVARREQSVLDDMAGFYYKKKNV</sequence>
<keyword evidence="3" id="KW-1185">Reference proteome</keyword>
<dbReference type="Proteomes" id="UP000255061">
    <property type="component" value="Unassembled WGS sequence"/>
</dbReference>
<evidence type="ECO:0000313" key="4">
    <source>
        <dbReference type="Proteomes" id="UP000255061"/>
    </source>
</evidence>
<reference evidence="1" key="1">
    <citation type="submission" date="2018-03" db="EMBL/GenBank/DDBJ databases">
        <authorList>
            <person name="Dailey F.E."/>
        </authorList>
    </citation>
    <scope>NUCLEOTIDE SEQUENCE</scope>
    <source>
        <strain evidence="1">CW7</strain>
    </source>
</reference>
<dbReference type="AlphaFoldDB" id="A0A380B1S4"/>
<protein>
    <recommendedName>
        <fullName evidence="5">Flagellar FliJ protein</fullName>
    </recommendedName>
</protein>
<reference evidence="1 3" key="2">
    <citation type="submission" date="2018-04" db="EMBL/GenBank/DDBJ databases">
        <title>Genomic sequence of a freshwater isolate of Shewanella morhuae.</title>
        <authorList>
            <person name="Castillo D.E."/>
            <person name="Gram L."/>
        </authorList>
    </citation>
    <scope>NUCLEOTIDE SEQUENCE [LARGE SCALE GENOMIC DNA]</scope>
    <source>
        <strain evidence="1 3">CW7</strain>
    </source>
</reference>
<evidence type="ECO:0000313" key="2">
    <source>
        <dbReference type="EMBL" id="SUI91574.1"/>
    </source>
</evidence>
<evidence type="ECO:0000313" key="1">
    <source>
        <dbReference type="EMBL" id="PTA51611.1"/>
    </source>
</evidence>